<dbReference type="RefSeq" id="WP_089711475.1">
    <property type="nucleotide sequence ID" value="NZ_FMAR01000005.1"/>
</dbReference>
<dbReference type="PIRSF" id="PIRSF000477">
    <property type="entry name" value="PurNPase"/>
    <property type="match status" value="1"/>
</dbReference>
<keyword evidence="5 7" id="KW-0328">Glycosyltransferase</keyword>
<feature type="domain" description="Nucleoside phosphorylase" evidence="8">
    <location>
        <begin position="25"/>
        <end position="272"/>
    </location>
</feature>
<accession>A0A1C4DB73</accession>
<keyword evidence="10" id="KW-1185">Reference proteome</keyword>
<dbReference type="NCBIfam" id="NF006054">
    <property type="entry name" value="PRK08202.1"/>
    <property type="match status" value="1"/>
</dbReference>
<evidence type="ECO:0000256" key="4">
    <source>
        <dbReference type="ARBA" id="ARBA00022553"/>
    </source>
</evidence>
<dbReference type="GO" id="GO:0005737">
    <property type="term" value="C:cytoplasm"/>
    <property type="evidence" value="ECO:0007669"/>
    <property type="project" value="TreeGrafter"/>
</dbReference>
<dbReference type="InterPro" id="IPR011268">
    <property type="entry name" value="Purine_phosphorylase"/>
</dbReference>
<evidence type="ECO:0000256" key="3">
    <source>
        <dbReference type="ARBA" id="ARBA00011233"/>
    </source>
</evidence>
<dbReference type="UniPathway" id="UPA00606"/>
<dbReference type="NCBIfam" id="TIGR01697">
    <property type="entry name" value="PNPH-PUNA-XAPA"/>
    <property type="match status" value="1"/>
</dbReference>
<dbReference type="AlphaFoldDB" id="A0A1C4DB73"/>
<evidence type="ECO:0000256" key="7">
    <source>
        <dbReference type="PIRNR" id="PIRNR000477"/>
    </source>
</evidence>
<keyword evidence="6 7" id="KW-0808">Transferase</keyword>
<comment type="similarity">
    <text evidence="2 7">Belongs to the PNP/MTAP phosphorylase family.</text>
</comment>
<dbReference type="InterPro" id="IPR018099">
    <property type="entry name" value="Purine_phosphorylase-2_CS"/>
</dbReference>
<proteinExistence type="inferred from homology"/>
<dbReference type="SUPFAM" id="SSF53167">
    <property type="entry name" value="Purine and uridine phosphorylases"/>
    <property type="match status" value="1"/>
</dbReference>
<name>A0A1C4DB73_9BACT</name>
<evidence type="ECO:0000256" key="1">
    <source>
        <dbReference type="ARBA" id="ARBA00005058"/>
    </source>
</evidence>
<evidence type="ECO:0000259" key="8">
    <source>
        <dbReference type="Pfam" id="PF01048"/>
    </source>
</evidence>
<dbReference type="Pfam" id="PF01048">
    <property type="entry name" value="PNP_UDP_1"/>
    <property type="match status" value="1"/>
</dbReference>
<protein>
    <recommendedName>
        <fullName evidence="7">Purine nucleoside phosphorylase</fullName>
        <ecNumber evidence="7">2.4.2.1</ecNumber>
    </recommendedName>
    <alternativeName>
        <fullName evidence="7">Inosine-guanosine phosphorylase</fullName>
    </alternativeName>
</protein>
<evidence type="ECO:0000313" key="10">
    <source>
        <dbReference type="Proteomes" id="UP000242818"/>
    </source>
</evidence>
<reference evidence="9 10" key="1">
    <citation type="submission" date="2016-08" db="EMBL/GenBank/DDBJ databases">
        <authorList>
            <person name="Seilhamer J.J."/>
        </authorList>
    </citation>
    <scope>NUCLEOTIDE SEQUENCE [LARGE SCALE GENOMIC DNA]</scope>
    <source>
        <strain evidence="9 10">A37T2</strain>
    </source>
</reference>
<evidence type="ECO:0000256" key="2">
    <source>
        <dbReference type="ARBA" id="ARBA00006751"/>
    </source>
</evidence>
<keyword evidence="4" id="KW-0597">Phosphoprotein</keyword>
<dbReference type="Gene3D" id="3.40.50.1580">
    <property type="entry name" value="Nucleoside phosphorylase domain"/>
    <property type="match status" value="1"/>
</dbReference>
<dbReference type="OrthoDB" id="1523230at2"/>
<dbReference type="InterPro" id="IPR035994">
    <property type="entry name" value="Nucleoside_phosphorylase_sf"/>
</dbReference>
<dbReference type="STRING" id="1335309.GA0116948_105181"/>
<dbReference type="Proteomes" id="UP000242818">
    <property type="component" value="Unassembled WGS sequence"/>
</dbReference>
<organism evidence="9 10">
    <name type="scientific">Chitinophaga costaii</name>
    <dbReference type="NCBI Taxonomy" id="1335309"/>
    <lineage>
        <taxon>Bacteria</taxon>
        <taxon>Pseudomonadati</taxon>
        <taxon>Bacteroidota</taxon>
        <taxon>Chitinophagia</taxon>
        <taxon>Chitinophagales</taxon>
        <taxon>Chitinophagaceae</taxon>
        <taxon>Chitinophaga</taxon>
    </lineage>
</organism>
<comment type="function">
    <text evidence="7">The purine nucleoside phosphorylases catalyze the phosphorolytic breakdown of the N-glycosidic bond in the beta-(deoxy)ribonucleoside molecules, with the formation of the corresponding free purine bases and pentose-1-phosphate.</text>
</comment>
<dbReference type="NCBIfam" id="TIGR01700">
    <property type="entry name" value="PNPH"/>
    <property type="match status" value="1"/>
</dbReference>
<dbReference type="InterPro" id="IPR011270">
    <property type="entry name" value="Pur_Nuc_Pase_Ino/Guo-sp"/>
</dbReference>
<comment type="pathway">
    <text evidence="1 7">Purine metabolism; purine nucleoside salvage.</text>
</comment>
<dbReference type="EC" id="2.4.2.1" evidence="7"/>
<dbReference type="GO" id="GO:0004731">
    <property type="term" value="F:purine-nucleoside phosphorylase activity"/>
    <property type="evidence" value="ECO:0007669"/>
    <property type="project" value="UniProtKB-EC"/>
</dbReference>
<dbReference type="InterPro" id="IPR000845">
    <property type="entry name" value="Nucleoside_phosphorylase_d"/>
</dbReference>
<evidence type="ECO:0000313" key="9">
    <source>
        <dbReference type="EMBL" id="SCC28624.1"/>
    </source>
</evidence>
<dbReference type="PANTHER" id="PTHR11904">
    <property type="entry name" value="METHYLTHIOADENOSINE/PURINE NUCLEOSIDE PHOSPHORYLASE"/>
    <property type="match status" value="1"/>
</dbReference>
<dbReference type="EMBL" id="FMAR01000005">
    <property type="protein sequence ID" value="SCC28624.1"/>
    <property type="molecule type" value="Genomic_DNA"/>
</dbReference>
<evidence type="ECO:0000256" key="5">
    <source>
        <dbReference type="ARBA" id="ARBA00022676"/>
    </source>
</evidence>
<dbReference type="FunFam" id="3.40.50.1580:FF:000010">
    <property type="entry name" value="Purine nucleoside phosphorylase"/>
    <property type="match status" value="1"/>
</dbReference>
<evidence type="ECO:0000256" key="6">
    <source>
        <dbReference type="ARBA" id="ARBA00022679"/>
    </source>
</evidence>
<sequence length="275" mass="29942">MSDLLSQIRAASNFLRPFLKAVPRAGIILGSGLGNLVGDMEDRQEIPYEQIPHFPPSTVEGHSGTLILGTLGGHYVIAMAGRYHYYEGYTMQQVTFPVRVMKALGVDTLLLSNAAGGMNEAFSVGDLMIITDHINLQPEHPLHGKNIPELGPRFPDMSEAYSQQLVKKAEQVAAAHHISVHKGVYVGVQGPTFETRAEYRYMHRIGGDAVGMSTVPEVIVAIHGGMKVFAMSVITDLGIVPEGHENKVSHEEVLAAAKAAEPKLTLIFRELIQQL</sequence>
<dbReference type="PANTHER" id="PTHR11904:SF9">
    <property type="entry name" value="PURINE NUCLEOSIDE PHOSPHORYLASE-RELATED"/>
    <property type="match status" value="1"/>
</dbReference>
<comment type="subunit">
    <text evidence="3">Homotrimer.</text>
</comment>
<dbReference type="PROSITE" id="PS01240">
    <property type="entry name" value="PNP_MTAP_2"/>
    <property type="match status" value="1"/>
</dbReference>
<gene>
    <name evidence="9" type="ORF">GA0116948_105181</name>
</gene>
<dbReference type="CDD" id="cd09009">
    <property type="entry name" value="PNP-EcPNPII_like"/>
    <property type="match status" value="1"/>
</dbReference>
<dbReference type="GO" id="GO:0009116">
    <property type="term" value="P:nucleoside metabolic process"/>
    <property type="evidence" value="ECO:0007669"/>
    <property type="project" value="InterPro"/>
</dbReference>